<evidence type="ECO:0000313" key="2">
    <source>
        <dbReference type="Proteomes" id="UP000276133"/>
    </source>
</evidence>
<dbReference type="EMBL" id="REGN01002533">
    <property type="protein sequence ID" value="RNA27500.1"/>
    <property type="molecule type" value="Genomic_DNA"/>
</dbReference>
<evidence type="ECO:0000313" key="1">
    <source>
        <dbReference type="EMBL" id="RNA27500.1"/>
    </source>
</evidence>
<organism evidence="1 2">
    <name type="scientific">Brachionus plicatilis</name>
    <name type="common">Marine rotifer</name>
    <name type="synonym">Brachionus muelleri</name>
    <dbReference type="NCBI Taxonomy" id="10195"/>
    <lineage>
        <taxon>Eukaryota</taxon>
        <taxon>Metazoa</taxon>
        <taxon>Spiralia</taxon>
        <taxon>Gnathifera</taxon>
        <taxon>Rotifera</taxon>
        <taxon>Eurotatoria</taxon>
        <taxon>Monogononta</taxon>
        <taxon>Pseudotrocha</taxon>
        <taxon>Ploima</taxon>
        <taxon>Brachionidae</taxon>
        <taxon>Brachionus</taxon>
    </lineage>
</organism>
<reference evidence="1 2" key="1">
    <citation type="journal article" date="2018" name="Sci. Rep.">
        <title>Genomic signatures of local adaptation to the degree of environmental predictability in rotifers.</title>
        <authorList>
            <person name="Franch-Gras L."/>
            <person name="Hahn C."/>
            <person name="Garcia-Roger E.M."/>
            <person name="Carmona M.J."/>
            <person name="Serra M."/>
            <person name="Gomez A."/>
        </authorList>
    </citation>
    <scope>NUCLEOTIDE SEQUENCE [LARGE SCALE GENOMIC DNA]</scope>
    <source>
        <strain evidence="1">HYR1</strain>
    </source>
</reference>
<protein>
    <submittedName>
        <fullName evidence="1">Uncharacterized protein</fullName>
    </submittedName>
</protein>
<dbReference type="Proteomes" id="UP000276133">
    <property type="component" value="Unassembled WGS sequence"/>
</dbReference>
<sequence>MSISIRRKSAFWKIERDIFYCLNSGNCKKSIPGEINSPHFVANKKAIMKDNLNLKILEKSSIETNLIPPYKSNFKNCSQKTFEDDSFLPYAQLKKKGLSYFRLKFLLYKDHKLILKEYKNIAGPYIYLDY</sequence>
<gene>
    <name evidence="1" type="ORF">BpHYR1_050269</name>
</gene>
<keyword evidence="2" id="KW-1185">Reference proteome</keyword>
<dbReference type="AlphaFoldDB" id="A0A3M7RVL8"/>
<name>A0A3M7RVL8_BRAPC</name>
<comment type="caution">
    <text evidence="1">The sequence shown here is derived from an EMBL/GenBank/DDBJ whole genome shotgun (WGS) entry which is preliminary data.</text>
</comment>
<accession>A0A3M7RVL8</accession>
<proteinExistence type="predicted"/>